<dbReference type="PANTHER" id="PTHR24567:SF26">
    <property type="entry name" value="REGULATORY PROTEIN YEIL"/>
    <property type="match status" value="1"/>
</dbReference>
<dbReference type="InterPro" id="IPR014710">
    <property type="entry name" value="RmlC-like_jellyroll"/>
</dbReference>
<sequence length="237" mass="27325">MLISNSQMDLQWIERPVRDIVVRHTLSKGTKVRFKKRTVIIEEGSIVQHAYVIFKGWAAYYLSNPCGQARIASLVGPLRSFGLGPALDQLPVKVSIVAVEDCEMYRVSRSDLIQAMQEDVNFGIEMVSVVNMRVRSILEGANIFSSLSTPEQRLIYYFISLLQSEGVKEDGEWYALPVNLCHEQIGEIIDTSRITVCRMFNRFKQTEKLKMEHNRIYIHKKFVENYLRTELLSSFLL</sequence>
<dbReference type="Pfam" id="PF00027">
    <property type="entry name" value="cNMP_binding"/>
    <property type="match status" value="1"/>
</dbReference>
<dbReference type="GO" id="GO:0003677">
    <property type="term" value="F:DNA binding"/>
    <property type="evidence" value="ECO:0007669"/>
    <property type="project" value="UniProtKB-KW"/>
</dbReference>
<dbReference type="InterPro" id="IPR018490">
    <property type="entry name" value="cNMP-bd_dom_sf"/>
</dbReference>
<reference evidence="6 7" key="1">
    <citation type="journal article" date="2012" name="BMC Microbiol.">
        <title>Genome sequence of Desulfitobacterium hafniense DCB-2, a Gram-positive anaerobe capable of dehalogenation and metal reduction.</title>
        <authorList>
            <person name="Kim S.H."/>
            <person name="Harzman C."/>
            <person name="Davis J.K."/>
            <person name="Hutcheson R."/>
            <person name="Broderick J.B."/>
            <person name="Marsh T.L."/>
            <person name="Tiedje J.M."/>
        </authorList>
    </citation>
    <scope>NUCLEOTIDE SEQUENCE [LARGE SCALE GENOMIC DNA]</scope>
    <source>
        <strain evidence="7">DSM 10664 / DCB-2</strain>
    </source>
</reference>
<gene>
    <name evidence="6" type="ordered locus">Dhaf_0700</name>
</gene>
<evidence type="ECO:0000256" key="2">
    <source>
        <dbReference type="ARBA" id="ARBA00023125"/>
    </source>
</evidence>
<proteinExistence type="predicted"/>
<dbReference type="InterPro" id="IPR036390">
    <property type="entry name" value="WH_DNA-bd_sf"/>
</dbReference>
<dbReference type="InterPro" id="IPR050397">
    <property type="entry name" value="Env_Response_Regulators"/>
</dbReference>
<evidence type="ECO:0000259" key="4">
    <source>
        <dbReference type="PROSITE" id="PS50042"/>
    </source>
</evidence>
<keyword evidence="1" id="KW-0805">Transcription regulation</keyword>
<dbReference type="HOGENOM" id="CLU_1169172_0_0_9"/>
<dbReference type="AlphaFoldDB" id="B8FVX8"/>
<dbReference type="GO" id="GO:0003700">
    <property type="term" value="F:DNA-binding transcription factor activity"/>
    <property type="evidence" value="ECO:0007669"/>
    <property type="project" value="TreeGrafter"/>
</dbReference>
<dbReference type="RefSeq" id="WP_015942959.1">
    <property type="nucleotide sequence ID" value="NC_011830.1"/>
</dbReference>
<dbReference type="Proteomes" id="UP000007726">
    <property type="component" value="Chromosome"/>
</dbReference>
<dbReference type="PANTHER" id="PTHR24567">
    <property type="entry name" value="CRP FAMILY TRANSCRIPTIONAL REGULATORY PROTEIN"/>
    <property type="match status" value="1"/>
</dbReference>
<dbReference type="InterPro" id="IPR036388">
    <property type="entry name" value="WH-like_DNA-bd_sf"/>
</dbReference>
<dbReference type="KEGG" id="dhd:Dhaf_0700"/>
<dbReference type="InterPro" id="IPR000595">
    <property type="entry name" value="cNMP-bd_dom"/>
</dbReference>
<dbReference type="CDD" id="cd00038">
    <property type="entry name" value="CAP_ED"/>
    <property type="match status" value="1"/>
</dbReference>
<evidence type="ECO:0000259" key="5">
    <source>
        <dbReference type="PROSITE" id="PS51063"/>
    </source>
</evidence>
<dbReference type="Pfam" id="PF13545">
    <property type="entry name" value="HTH_Crp_2"/>
    <property type="match status" value="1"/>
</dbReference>
<keyword evidence="2" id="KW-0238">DNA-binding</keyword>
<dbReference type="EMBL" id="CP001336">
    <property type="protein sequence ID" value="ACL18764.1"/>
    <property type="molecule type" value="Genomic_DNA"/>
</dbReference>
<protein>
    <submittedName>
        <fullName evidence="6">Cyclic nucleotide-binding protein</fullName>
    </submittedName>
</protein>
<dbReference type="PROSITE" id="PS50042">
    <property type="entry name" value="CNMP_BINDING_3"/>
    <property type="match status" value="1"/>
</dbReference>
<dbReference type="GO" id="GO:0005829">
    <property type="term" value="C:cytosol"/>
    <property type="evidence" value="ECO:0007669"/>
    <property type="project" value="TreeGrafter"/>
</dbReference>
<evidence type="ECO:0000256" key="3">
    <source>
        <dbReference type="ARBA" id="ARBA00023163"/>
    </source>
</evidence>
<feature type="domain" description="HTH crp-type" evidence="5">
    <location>
        <begin position="148"/>
        <end position="222"/>
    </location>
</feature>
<dbReference type="InterPro" id="IPR012318">
    <property type="entry name" value="HTH_CRP"/>
</dbReference>
<accession>B8FVX8</accession>
<keyword evidence="3" id="KW-0804">Transcription</keyword>
<dbReference type="Gene3D" id="2.60.120.10">
    <property type="entry name" value="Jelly Rolls"/>
    <property type="match status" value="1"/>
</dbReference>
<evidence type="ECO:0000313" key="6">
    <source>
        <dbReference type="EMBL" id="ACL18764.1"/>
    </source>
</evidence>
<dbReference type="SUPFAM" id="SSF46785">
    <property type="entry name" value="Winged helix' DNA-binding domain"/>
    <property type="match status" value="1"/>
</dbReference>
<organism evidence="6 7">
    <name type="scientific">Desulfitobacterium hafniense (strain DSM 10664 / DCB-2)</name>
    <dbReference type="NCBI Taxonomy" id="272564"/>
    <lineage>
        <taxon>Bacteria</taxon>
        <taxon>Bacillati</taxon>
        <taxon>Bacillota</taxon>
        <taxon>Clostridia</taxon>
        <taxon>Eubacteriales</taxon>
        <taxon>Desulfitobacteriaceae</taxon>
        <taxon>Desulfitobacterium</taxon>
    </lineage>
</organism>
<name>B8FVX8_DESHD</name>
<evidence type="ECO:0000256" key="1">
    <source>
        <dbReference type="ARBA" id="ARBA00023015"/>
    </source>
</evidence>
<feature type="domain" description="Cyclic nucleotide-binding" evidence="4">
    <location>
        <begin position="34"/>
        <end position="116"/>
    </location>
</feature>
<evidence type="ECO:0000313" key="7">
    <source>
        <dbReference type="Proteomes" id="UP000007726"/>
    </source>
</evidence>
<dbReference type="Gene3D" id="1.10.10.10">
    <property type="entry name" value="Winged helix-like DNA-binding domain superfamily/Winged helix DNA-binding domain"/>
    <property type="match status" value="1"/>
</dbReference>
<dbReference type="PROSITE" id="PS51063">
    <property type="entry name" value="HTH_CRP_2"/>
    <property type="match status" value="1"/>
</dbReference>
<dbReference type="SUPFAM" id="SSF51206">
    <property type="entry name" value="cAMP-binding domain-like"/>
    <property type="match status" value="1"/>
</dbReference>